<accession>A0A8J5V4V3</accession>
<evidence type="ECO:0000256" key="1">
    <source>
        <dbReference type="SAM" id="MobiDB-lite"/>
    </source>
</evidence>
<reference evidence="2" key="1">
    <citation type="journal article" date="2021" name="bioRxiv">
        <title>Whole Genome Assembly and Annotation of Northern Wild Rice, Zizania palustris L., Supports a Whole Genome Duplication in the Zizania Genus.</title>
        <authorList>
            <person name="Haas M."/>
            <person name="Kono T."/>
            <person name="Macchietto M."/>
            <person name="Millas R."/>
            <person name="McGilp L."/>
            <person name="Shao M."/>
            <person name="Duquette J."/>
            <person name="Hirsch C.N."/>
            <person name="Kimball J."/>
        </authorList>
    </citation>
    <scope>NUCLEOTIDE SEQUENCE</scope>
    <source>
        <tissue evidence="2">Fresh leaf tissue</tissue>
    </source>
</reference>
<comment type="caution">
    <text evidence="2">The sequence shown here is derived from an EMBL/GenBank/DDBJ whole genome shotgun (WGS) entry which is preliminary data.</text>
</comment>
<feature type="region of interest" description="Disordered" evidence="1">
    <location>
        <begin position="121"/>
        <end position="145"/>
    </location>
</feature>
<keyword evidence="3" id="KW-1185">Reference proteome</keyword>
<dbReference type="AlphaFoldDB" id="A0A8J5V4V3"/>
<reference evidence="2" key="2">
    <citation type="submission" date="2021-02" db="EMBL/GenBank/DDBJ databases">
        <authorList>
            <person name="Kimball J.A."/>
            <person name="Haas M.W."/>
            <person name="Macchietto M."/>
            <person name="Kono T."/>
            <person name="Duquette J."/>
            <person name="Shao M."/>
        </authorList>
    </citation>
    <scope>NUCLEOTIDE SEQUENCE</scope>
    <source>
        <tissue evidence="2">Fresh leaf tissue</tissue>
    </source>
</reference>
<sequence>MFMAATTSVTSTTATLFAPIAMPTQLRSSPPSLPMSPTLFAPIAMSTPVVSTATTPVRPRHHALPPASIAAIPSAPIASAVVAPSAPIVTACHPRPPPPSRSPPSPCLVTHSFLVCPRRLPRSPLLPRPPSSPITSTAATPVRPRPIGFAPVAHRVRRHPPVLPPLCPPLSLRHPSSKVKANRPSLANIEIKEREKKRKRRRRK</sequence>
<dbReference type="EMBL" id="JAAALK010000290">
    <property type="protein sequence ID" value="KAG8047446.1"/>
    <property type="molecule type" value="Genomic_DNA"/>
</dbReference>
<name>A0A8J5V4V3_ZIZPA</name>
<proteinExistence type="predicted"/>
<organism evidence="2 3">
    <name type="scientific">Zizania palustris</name>
    <name type="common">Northern wild rice</name>
    <dbReference type="NCBI Taxonomy" id="103762"/>
    <lineage>
        <taxon>Eukaryota</taxon>
        <taxon>Viridiplantae</taxon>
        <taxon>Streptophyta</taxon>
        <taxon>Embryophyta</taxon>
        <taxon>Tracheophyta</taxon>
        <taxon>Spermatophyta</taxon>
        <taxon>Magnoliopsida</taxon>
        <taxon>Liliopsida</taxon>
        <taxon>Poales</taxon>
        <taxon>Poaceae</taxon>
        <taxon>BOP clade</taxon>
        <taxon>Oryzoideae</taxon>
        <taxon>Oryzeae</taxon>
        <taxon>Zizaniinae</taxon>
        <taxon>Zizania</taxon>
    </lineage>
</organism>
<gene>
    <name evidence="2" type="ORF">GUJ93_ZPchr0008g12169</name>
</gene>
<feature type="compositionally biased region" description="Basic residues" evidence="1">
    <location>
        <begin position="195"/>
        <end position="204"/>
    </location>
</feature>
<evidence type="ECO:0000313" key="2">
    <source>
        <dbReference type="EMBL" id="KAG8047446.1"/>
    </source>
</evidence>
<evidence type="ECO:0000313" key="3">
    <source>
        <dbReference type="Proteomes" id="UP000729402"/>
    </source>
</evidence>
<dbReference type="Proteomes" id="UP000729402">
    <property type="component" value="Unassembled WGS sequence"/>
</dbReference>
<feature type="region of interest" description="Disordered" evidence="1">
    <location>
        <begin position="167"/>
        <end position="204"/>
    </location>
</feature>
<protein>
    <submittedName>
        <fullName evidence="2">Uncharacterized protein</fullName>
    </submittedName>
</protein>